<dbReference type="OrthoDB" id="9808602at2"/>
<dbReference type="PANTHER" id="PTHR30576:SF20">
    <property type="entry name" value="QUINOVOSAMINEPHOSPHOTRANSFERAE-RELATED"/>
    <property type="match status" value="1"/>
</dbReference>
<name>A0A2U2C906_9RHOB</name>
<keyword evidence="3" id="KW-0812">Transmembrane</keyword>
<dbReference type="GO" id="GO:0000271">
    <property type="term" value="P:polysaccharide biosynthetic process"/>
    <property type="evidence" value="ECO:0007669"/>
    <property type="project" value="UniProtKB-KW"/>
</dbReference>
<protein>
    <submittedName>
        <fullName evidence="5">Sugar transferase</fullName>
    </submittedName>
</protein>
<dbReference type="Pfam" id="PF02397">
    <property type="entry name" value="Bac_transf"/>
    <property type="match status" value="1"/>
</dbReference>
<keyword evidence="3" id="KW-0472">Membrane</keyword>
<keyword evidence="2" id="KW-0270">Exopolysaccharide synthesis</keyword>
<organism evidence="5 6">
    <name type="scientific">Pararhodobacter marinus</name>
    <dbReference type="NCBI Taxonomy" id="2184063"/>
    <lineage>
        <taxon>Bacteria</taxon>
        <taxon>Pseudomonadati</taxon>
        <taxon>Pseudomonadota</taxon>
        <taxon>Alphaproteobacteria</taxon>
        <taxon>Rhodobacterales</taxon>
        <taxon>Paracoccaceae</taxon>
        <taxon>Pararhodobacter</taxon>
    </lineage>
</organism>
<dbReference type="Proteomes" id="UP000244940">
    <property type="component" value="Unassembled WGS sequence"/>
</dbReference>
<evidence type="ECO:0000313" key="5">
    <source>
        <dbReference type="EMBL" id="PWE28343.1"/>
    </source>
</evidence>
<dbReference type="GO" id="GO:0016780">
    <property type="term" value="F:phosphotransferase activity, for other substituted phosphate groups"/>
    <property type="evidence" value="ECO:0007669"/>
    <property type="project" value="TreeGrafter"/>
</dbReference>
<dbReference type="GeneID" id="94365903"/>
<evidence type="ECO:0000256" key="3">
    <source>
        <dbReference type="SAM" id="Phobius"/>
    </source>
</evidence>
<evidence type="ECO:0000259" key="4">
    <source>
        <dbReference type="Pfam" id="PF02397"/>
    </source>
</evidence>
<proteinExistence type="inferred from homology"/>
<feature type="transmembrane region" description="Helical" evidence="3">
    <location>
        <begin position="12"/>
        <end position="33"/>
    </location>
</feature>
<dbReference type="AlphaFoldDB" id="A0A2U2C906"/>
<dbReference type="RefSeq" id="WP_109533849.1">
    <property type="nucleotide sequence ID" value="NZ_CAXPUO010000011.1"/>
</dbReference>
<feature type="domain" description="Bacterial sugar transferase" evidence="4">
    <location>
        <begin position="5"/>
        <end position="198"/>
    </location>
</feature>
<keyword evidence="5" id="KW-0808">Transferase</keyword>
<keyword evidence="3" id="KW-1133">Transmembrane helix</keyword>
<accession>A0A2U2C906</accession>
<evidence type="ECO:0000256" key="2">
    <source>
        <dbReference type="ARBA" id="ARBA00023169"/>
    </source>
</evidence>
<dbReference type="PANTHER" id="PTHR30576">
    <property type="entry name" value="COLANIC BIOSYNTHESIS UDP-GLUCOSE LIPID CARRIER TRANSFERASE"/>
    <property type="match status" value="1"/>
</dbReference>
<evidence type="ECO:0000313" key="6">
    <source>
        <dbReference type="Proteomes" id="UP000244940"/>
    </source>
</evidence>
<comment type="caution">
    <text evidence="5">The sequence shown here is derived from an EMBL/GenBank/DDBJ whole genome shotgun (WGS) entry which is preliminary data.</text>
</comment>
<evidence type="ECO:0000256" key="1">
    <source>
        <dbReference type="ARBA" id="ARBA00006464"/>
    </source>
</evidence>
<dbReference type="InterPro" id="IPR003362">
    <property type="entry name" value="Bact_transf"/>
</dbReference>
<gene>
    <name evidence="5" type="ORF">C4N9_13490</name>
</gene>
<reference evidence="5 6" key="1">
    <citation type="submission" date="2018-05" db="EMBL/GenBank/DDBJ databases">
        <title>Pararhodobacter marina sp. nov., isolated from deep-sea water of the Indian Ocean.</title>
        <authorList>
            <person name="Lai Q.Sr."/>
            <person name="Liu X."/>
            <person name="Shao Z."/>
        </authorList>
    </citation>
    <scope>NUCLEOTIDE SEQUENCE [LARGE SCALE GENOMIC DNA]</scope>
    <source>
        <strain evidence="5 6">CIC4N-9</strain>
    </source>
</reference>
<keyword evidence="6" id="KW-1185">Reference proteome</keyword>
<dbReference type="EMBL" id="QEYD01000007">
    <property type="protein sequence ID" value="PWE28343.1"/>
    <property type="molecule type" value="Genomic_DNA"/>
</dbReference>
<comment type="similarity">
    <text evidence="1">Belongs to the bacterial sugar transferase family.</text>
</comment>
<sequence length="201" mass="23311">MNPLKRAFDLWTAAMITPIVLPLIVVISLAILITDGRPIFYGGERMKTPTKGFSLWKFRSMKVDPTDSGVSGGDKSARITPIGRWLRKKRLDELPQLWNLWRGDISVVGPRPPLRQYVEQYPDIYNEVLKCRPGLTGFATIYYSRHEYMLLGRTTSRAETDAVYRRNCVPRKARIDMMYQRNWSFCFDLNVVRKTLFSSAR</sequence>